<keyword evidence="18" id="KW-1185">Reference proteome</keyword>
<dbReference type="EC" id="3.1.3.48" evidence="4"/>
<evidence type="ECO:0000256" key="4">
    <source>
        <dbReference type="ARBA" id="ARBA00013064"/>
    </source>
</evidence>
<dbReference type="PROSITE" id="PS50056">
    <property type="entry name" value="TYR_PHOSPHATASE_2"/>
    <property type="match status" value="1"/>
</dbReference>
<evidence type="ECO:0000256" key="6">
    <source>
        <dbReference type="ARBA" id="ARBA00022490"/>
    </source>
</evidence>
<dbReference type="GO" id="GO:0005634">
    <property type="term" value="C:nucleus"/>
    <property type="evidence" value="ECO:0007669"/>
    <property type="project" value="UniProtKB-SubCell"/>
</dbReference>
<comment type="subcellular location">
    <subcellularLocation>
        <location evidence="2">Cytoplasm</location>
        <location evidence="2">Cytosol</location>
    </subcellularLocation>
    <subcellularLocation>
        <location evidence="1">Nucleus</location>
    </subcellularLocation>
</comment>
<comment type="similarity">
    <text evidence="3">Belongs to the protein-tyrosine phosphatase family. Non-receptor class dual specificity subfamily.</text>
</comment>
<evidence type="ECO:0000256" key="13">
    <source>
        <dbReference type="ARBA" id="ARBA00068789"/>
    </source>
</evidence>
<dbReference type="EMBL" id="WJBH02000003">
    <property type="protein sequence ID" value="KAI9561700.1"/>
    <property type="molecule type" value="Genomic_DNA"/>
</dbReference>
<dbReference type="AlphaFoldDB" id="A0AAD5LFD4"/>
<dbReference type="SMART" id="SM00195">
    <property type="entry name" value="DSPc"/>
    <property type="match status" value="1"/>
</dbReference>
<evidence type="ECO:0000256" key="9">
    <source>
        <dbReference type="ARBA" id="ARBA00023242"/>
    </source>
</evidence>
<comment type="catalytic activity">
    <reaction evidence="10">
        <text>O-phospho-L-seryl-[protein] + H2O = L-seryl-[protein] + phosphate</text>
        <dbReference type="Rhea" id="RHEA:20629"/>
        <dbReference type="Rhea" id="RHEA-COMP:9863"/>
        <dbReference type="Rhea" id="RHEA-COMP:11604"/>
        <dbReference type="ChEBI" id="CHEBI:15377"/>
        <dbReference type="ChEBI" id="CHEBI:29999"/>
        <dbReference type="ChEBI" id="CHEBI:43474"/>
        <dbReference type="ChEBI" id="CHEBI:83421"/>
        <dbReference type="EC" id="3.1.3.16"/>
    </reaction>
</comment>
<evidence type="ECO:0000256" key="2">
    <source>
        <dbReference type="ARBA" id="ARBA00004514"/>
    </source>
</evidence>
<dbReference type="InterPro" id="IPR029021">
    <property type="entry name" value="Prot-tyrosine_phosphatase-like"/>
</dbReference>
<dbReference type="PROSITE" id="PS00383">
    <property type="entry name" value="TYR_PHOSPHATASE_1"/>
    <property type="match status" value="1"/>
</dbReference>
<comment type="catalytic activity">
    <reaction evidence="11">
        <text>O-phospho-L-threonyl-[protein] + H2O = L-threonyl-[protein] + phosphate</text>
        <dbReference type="Rhea" id="RHEA:47004"/>
        <dbReference type="Rhea" id="RHEA-COMP:11060"/>
        <dbReference type="Rhea" id="RHEA-COMP:11605"/>
        <dbReference type="ChEBI" id="CHEBI:15377"/>
        <dbReference type="ChEBI" id="CHEBI:30013"/>
        <dbReference type="ChEBI" id="CHEBI:43474"/>
        <dbReference type="ChEBI" id="CHEBI:61977"/>
        <dbReference type="EC" id="3.1.3.16"/>
    </reaction>
</comment>
<comment type="caution">
    <text evidence="17">The sequence shown here is derived from an EMBL/GenBank/DDBJ whole genome shotgun (WGS) entry which is preliminary data.</text>
</comment>
<dbReference type="FunFam" id="3.90.190.10:FF:000063">
    <property type="entry name" value="Dual specificity phosphatase 23"/>
    <property type="match status" value="1"/>
</dbReference>
<dbReference type="InterPro" id="IPR003595">
    <property type="entry name" value="Tyr_Pase_cat"/>
</dbReference>
<dbReference type="GO" id="GO:0004722">
    <property type="term" value="F:protein serine/threonine phosphatase activity"/>
    <property type="evidence" value="ECO:0007669"/>
    <property type="project" value="UniProtKB-EC"/>
</dbReference>
<dbReference type="InterPro" id="IPR050561">
    <property type="entry name" value="PTP"/>
</dbReference>
<protein>
    <recommendedName>
        <fullName evidence="13">Dual specificity protein phosphatase 23</fullName>
        <ecNumber evidence="5">3.1.3.16</ecNumber>
        <ecNumber evidence="4">3.1.3.48</ecNumber>
    </recommendedName>
    <alternativeName>
        <fullName evidence="14">Low molecular mass dual specificity phosphatase 3</fullName>
    </alternativeName>
</protein>
<proteinExistence type="inferred from homology"/>
<dbReference type="InterPro" id="IPR016130">
    <property type="entry name" value="Tyr_Pase_AS"/>
</dbReference>
<feature type="domain" description="Tyrosine specific protein phosphatases" evidence="16">
    <location>
        <begin position="76"/>
        <end position="141"/>
    </location>
</feature>
<organism evidence="17 18">
    <name type="scientific">Daphnia sinensis</name>
    <dbReference type="NCBI Taxonomy" id="1820382"/>
    <lineage>
        <taxon>Eukaryota</taxon>
        <taxon>Metazoa</taxon>
        <taxon>Ecdysozoa</taxon>
        <taxon>Arthropoda</taxon>
        <taxon>Crustacea</taxon>
        <taxon>Branchiopoda</taxon>
        <taxon>Diplostraca</taxon>
        <taxon>Cladocera</taxon>
        <taxon>Anomopoda</taxon>
        <taxon>Daphniidae</taxon>
        <taxon>Daphnia</taxon>
        <taxon>Daphnia similis group</taxon>
    </lineage>
</organism>
<evidence type="ECO:0000256" key="5">
    <source>
        <dbReference type="ARBA" id="ARBA00013081"/>
    </source>
</evidence>
<dbReference type="SMART" id="SM00404">
    <property type="entry name" value="PTPc_motif"/>
    <property type="match status" value="1"/>
</dbReference>
<evidence type="ECO:0000256" key="12">
    <source>
        <dbReference type="ARBA" id="ARBA00053915"/>
    </source>
</evidence>
<dbReference type="Gene3D" id="3.90.190.10">
    <property type="entry name" value="Protein tyrosine phosphatase superfamily"/>
    <property type="match status" value="1"/>
</dbReference>
<dbReference type="GO" id="GO:0004725">
    <property type="term" value="F:protein tyrosine phosphatase activity"/>
    <property type="evidence" value="ECO:0007669"/>
    <property type="project" value="UniProtKB-EC"/>
</dbReference>
<evidence type="ECO:0000313" key="18">
    <source>
        <dbReference type="Proteomes" id="UP000820818"/>
    </source>
</evidence>
<evidence type="ECO:0000256" key="10">
    <source>
        <dbReference type="ARBA" id="ARBA00047761"/>
    </source>
</evidence>
<evidence type="ECO:0000259" key="16">
    <source>
        <dbReference type="PROSITE" id="PS50056"/>
    </source>
</evidence>
<feature type="domain" description="Tyrosine-protein phosphatase" evidence="15">
    <location>
        <begin position="8"/>
        <end position="155"/>
    </location>
</feature>
<dbReference type="EC" id="3.1.3.16" evidence="5"/>
<comment type="function">
    <text evidence="12">Protein phosphatase that mediates dephosphorylation of proteins phosphorylated on Tyr and Ser/Thr residues. In vitro, it can dephosphorylate p44-ERK1 (MAPK3) but not p54 SAPK-beta (MAPK10) in vitro. Able to enhance activation of JNK and p38 (MAPK14).</text>
</comment>
<evidence type="ECO:0000256" key="8">
    <source>
        <dbReference type="ARBA" id="ARBA00022912"/>
    </source>
</evidence>
<dbReference type="InterPro" id="IPR057023">
    <property type="entry name" value="PTP-SAK"/>
</dbReference>
<reference evidence="17 18" key="1">
    <citation type="submission" date="2022-05" db="EMBL/GenBank/DDBJ databases">
        <title>A multi-omics perspective on studying reproductive biology in Daphnia sinensis.</title>
        <authorList>
            <person name="Jia J."/>
        </authorList>
    </citation>
    <scope>NUCLEOTIDE SEQUENCE [LARGE SCALE GENOMIC DNA]</scope>
    <source>
        <strain evidence="17 18">WSL</strain>
    </source>
</reference>
<keyword evidence="6" id="KW-0963">Cytoplasm</keyword>
<evidence type="ECO:0000256" key="1">
    <source>
        <dbReference type="ARBA" id="ARBA00004123"/>
    </source>
</evidence>
<dbReference type="PANTHER" id="PTHR23339">
    <property type="entry name" value="TYROSINE SPECIFIC PROTEIN PHOSPHATASE AND DUAL SPECIFICITY PROTEIN PHOSPHATASE"/>
    <property type="match status" value="1"/>
</dbReference>
<keyword evidence="8" id="KW-0904">Protein phosphatase</keyword>
<dbReference type="InterPro" id="IPR020422">
    <property type="entry name" value="TYR_PHOSPHATASE_DUAL_dom"/>
</dbReference>
<name>A0AAD5LFD4_9CRUS</name>
<keyword evidence="7" id="KW-0378">Hydrolase</keyword>
<dbReference type="InterPro" id="IPR000387">
    <property type="entry name" value="Tyr_Pase_dom"/>
</dbReference>
<evidence type="ECO:0000256" key="7">
    <source>
        <dbReference type="ARBA" id="ARBA00022801"/>
    </source>
</evidence>
<keyword evidence="9" id="KW-0539">Nucleus</keyword>
<evidence type="ECO:0000256" key="3">
    <source>
        <dbReference type="ARBA" id="ARBA00008601"/>
    </source>
</evidence>
<accession>A0AAD5LFD4</accession>
<evidence type="ECO:0000259" key="15">
    <source>
        <dbReference type="PROSITE" id="PS50054"/>
    </source>
</evidence>
<dbReference type="GO" id="GO:0005829">
    <property type="term" value="C:cytosol"/>
    <property type="evidence" value="ECO:0007669"/>
    <property type="project" value="UniProtKB-SubCell"/>
</dbReference>
<evidence type="ECO:0000313" key="17">
    <source>
        <dbReference type="EMBL" id="KAI9561700.1"/>
    </source>
</evidence>
<dbReference type="PROSITE" id="PS50054">
    <property type="entry name" value="TYR_PHOSPHATASE_DUAL"/>
    <property type="match status" value="1"/>
</dbReference>
<evidence type="ECO:0000256" key="11">
    <source>
        <dbReference type="ARBA" id="ARBA00048336"/>
    </source>
</evidence>
<dbReference type="Pfam" id="PF22784">
    <property type="entry name" value="PTP-SAK"/>
    <property type="match status" value="1"/>
</dbReference>
<evidence type="ECO:0000256" key="14">
    <source>
        <dbReference type="ARBA" id="ARBA00081937"/>
    </source>
</evidence>
<dbReference type="SUPFAM" id="SSF52799">
    <property type="entry name" value="(Phosphotyrosine protein) phosphatases II"/>
    <property type="match status" value="1"/>
</dbReference>
<dbReference type="Proteomes" id="UP000820818">
    <property type="component" value="Linkage Group LG3"/>
</dbReference>
<sequence length="161" mass="18194">MCSTTPRNFSWLEDGKIAALAFPEKREDLEFLVNHGIRYLVTLTKELQPRTEEVPALVGVNICVDDYCTFTLEQVQQFIGICEKALEENQGVAVHCRAGIGRTGTLLACYLVRFKQLNPEEAILHVRTARPHSIETVDQEKTVAEYFEFLHRTPSVEAAAK</sequence>
<gene>
    <name evidence="17" type="ORF">GHT06_012660</name>
</gene>